<dbReference type="GO" id="GO:0004364">
    <property type="term" value="F:glutathione transferase activity"/>
    <property type="evidence" value="ECO:0007669"/>
    <property type="project" value="InterPro"/>
</dbReference>
<dbReference type="GO" id="GO:0006749">
    <property type="term" value="P:glutathione metabolic process"/>
    <property type="evidence" value="ECO:0007669"/>
    <property type="project" value="TreeGrafter"/>
</dbReference>
<dbReference type="FunFam" id="3.40.30.10:FF:000123">
    <property type="entry name" value="Glutathione transferase o1"/>
    <property type="match status" value="1"/>
</dbReference>
<dbReference type="Gene3D" id="3.40.30.10">
    <property type="entry name" value="Glutaredoxin"/>
    <property type="match status" value="1"/>
</dbReference>
<dbReference type="InterPro" id="IPR050983">
    <property type="entry name" value="GST_Omega/HSP26"/>
</dbReference>
<keyword evidence="2" id="KW-0560">Oxidoreductase</keyword>
<dbReference type="SFLD" id="SFLDG00358">
    <property type="entry name" value="Main_(cytGST)"/>
    <property type="match status" value="1"/>
</dbReference>
<dbReference type="PROSITE" id="PS50405">
    <property type="entry name" value="GST_CTER"/>
    <property type="match status" value="1"/>
</dbReference>
<dbReference type="PANTHER" id="PTHR43968">
    <property type="match status" value="1"/>
</dbReference>
<keyword evidence="6" id="KW-1185">Reference proteome</keyword>
<accession>A0AAV1JAJ5</accession>
<dbReference type="SUPFAM" id="SSF47616">
    <property type="entry name" value="GST C-terminal domain-like"/>
    <property type="match status" value="1"/>
</dbReference>
<dbReference type="InterPro" id="IPR040079">
    <property type="entry name" value="Glutathione_S-Trfase"/>
</dbReference>
<dbReference type="InterPro" id="IPR036282">
    <property type="entry name" value="Glutathione-S-Trfase_C_sf"/>
</dbReference>
<evidence type="ECO:0000313" key="5">
    <source>
        <dbReference type="EMBL" id="CAK1545009.1"/>
    </source>
</evidence>
<dbReference type="GO" id="GO:0045174">
    <property type="term" value="F:glutathione dehydrogenase (ascorbate) activity"/>
    <property type="evidence" value="ECO:0007669"/>
    <property type="project" value="TreeGrafter"/>
</dbReference>
<evidence type="ECO:0000313" key="6">
    <source>
        <dbReference type="Proteomes" id="UP001497472"/>
    </source>
</evidence>
<dbReference type="PRINTS" id="PR01625">
    <property type="entry name" value="GSTRNSFRASEO"/>
</dbReference>
<dbReference type="Gene3D" id="1.20.1050.10">
    <property type="match status" value="1"/>
</dbReference>
<sequence length="246" mass="28248">MSEAHLKTGDPLPPFNGRIRLFAMRFCPYAERCILVLNAKKIKYDLVFINLHKKPEWIFRFNPKGAVPILEYEEGKAIFESGIINSYLEEYYPDPPLLASNPLKRAQDRIVCELLSTVQDTYYTVAFNRNTLTTESIEAYHRGLKILQKDLSSRGTTFLVGDKPGLVDYTIWPFLQRFLALPLLGKPELAITEEKYSVLLKYIEALKNDPAVKTYYLSPEIHAMFIESRLKGNPKYNMLVSGQCSL</sequence>
<dbReference type="EMBL" id="CAVLEF010000006">
    <property type="protein sequence ID" value="CAK1545008.1"/>
    <property type="molecule type" value="Genomic_DNA"/>
</dbReference>
<dbReference type="InterPro" id="IPR004045">
    <property type="entry name" value="Glutathione_S-Trfase_N"/>
</dbReference>
<dbReference type="PANTHER" id="PTHR43968:SF6">
    <property type="entry name" value="GLUTATHIONE S-TRANSFERASE OMEGA"/>
    <property type="match status" value="1"/>
</dbReference>
<feature type="domain" description="GST N-terminal" evidence="3">
    <location>
        <begin position="17"/>
        <end position="96"/>
    </location>
</feature>
<dbReference type="GO" id="GO:0005737">
    <property type="term" value="C:cytoplasm"/>
    <property type="evidence" value="ECO:0007669"/>
    <property type="project" value="InterPro"/>
</dbReference>
<evidence type="ECO:0000256" key="1">
    <source>
        <dbReference type="ARBA" id="ARBA00011067"/>
    </source>
</evidence>
<dbReference type="Proteomes" id="UP001497472">
    <property type="component" value="Unassembled WGS sequence"/>
</dbReference>
<dbReference type="EMBL" id="CAVLEF010000006">
    <property type="protein sequence ID" value="CAK1545009.1"/>
    <property type="molecule type" value="Genomic_DNA"/>
</dbReference>
<organism evidence="5 6">
    <name type="scientific">Leptosia nina</name>
    <dbReference type="NCBI Taxonomy" id="320188"/>
    <lineage>
        <taxon>Eukaryota</taxon>
        <taxon>Metazoa</taxon>
        <taxon>Ecdysozoa</taxon>
        <taxon>Arthropoda</taxon>
        <taxon>Hexapoda</taxon>
        <taxon>Insecta</taxon>
        <taxon>Pterygota</taxon>
        <taxon>Neoptera</taxon>
        <taxon>Endopterygota</taxon>
        <taxon>Lepidoptera</taxon>
        <taxon>Glossata</taxon>
        <taxon>Ditrysia</taxon>
        <taxon>Papilionoidea</taxon>
        <taxon>Pieridae</taxon>
        <taxon>Pierinae</taxon>
        <taxon>Leptosia</taxon>
    </lineage>
</organism>
<dbReference type="SUPFAM" id="SSF52833">
    <property type="entry name" value="Thioredoxin-like"/>
    <property type="match status" value="1"/>
</dbReference>
<dbReference type="FunFam" id="1.20.1050.10:FF:000009">
    <property type="entry name" value="Glutathione S-transferase omega-1"/>
    <property type="match status" value="1"/>
</dbReference>
<dbReference type="InterPro" id="IPR036249">
    <property type="entry name" value="Thioredoxin-like_sf"/>
</dbReference>
<comment type="caution">
    <text evidence="5">The sequence shown here is derived from an EMBL/GenBank/DDBJ whole genome shotgun (WGS) entry which is preliminary data.</text>
</comment>
<comment type="similarity">
    <text evidence="1">Belongs to the GST superfamily. Omega family.</text>
</comment>
<evidence type="ECO:0000259" key="3">
    <source>
        <dbReference type="PROSITE" id="PS50404"/>
    </source>
</evidence>
<proteinExistence type="inferred from homology"/>
<dbReference type="InterPro" id="IPR010987">
    <property type="entry name" value="Glutathione-S-Trfase_C-like"/>
</dbReference>
<dbReference type="PROSITE" id="PS50404">
    <property type="entry name" value="GST_NTER"/>
    <property type="match status" value="1"/>
</dbReference>
<gene>
    <name evidence="5" type="ORF">LNINA_LOCUS4705</name>
</gene>
<dbReference type="Pfam" id="PF13410">
    <property type="entry name" value="GST_C_2"/>
    <property type="match status" value="1"/>
</dbReference>
<evidence type="ECO:0000259" key="4">
    <source>
        <dbReference type="PROSITE" id="PS50405"/>
    </source>
</evidence>
<reference evidence="5 6" key="1">
    <citation type="submission" date="2023-11" db="EMBL/GenBank/DDBJ databases">
        <authorList>
            <person name="Okamura Y."/>
        </authorList>
    </citation>
    <scope>NUCLEOTIDE SEQUENCE [LARGE SCALE GENOMIC DNA]</scope>
</reference>
<dbReference type="SFLD" id="SFLDS00019">
    <property type="entry name" value="Glutathione_Transferase_(cytos"/>
    <property type="match status" value="1"/>
</dbReference>
<dbReference type="Pfam" id="PF13417">
    <property type="entry name" value="GST_N_3"/>
    <property type="match status" value="1"/>
</dbReference>
<dbReference type="AlphaFoldDB" id="A0AAV1JAJ5"/>
<dbReference type="InterPro" id="IPR005442">
    <property type="entry name" value="GST_omega"/>
</dbReference>
<protein>
    <submittedName>
        <fullName evidence="5">Uncharacterized protein</fullName>
    </submittedName>
</protein>
<name>A0AAV1JAJ5_9NEOP</name>
<evidence type="ECO:0000256" key="2">
    <source>
        <dbReference type="ARBA" id="ARBA00023002"/>
    </source>
</evidence>
<feature type="domain" description="GST C-terminal" evidence="4">
    <location>
        <begin position="101"/>
        <end position="230"/>
    </location>
</feature>